<dbReference type="InterPro" id="IPR027558">
    <property type="entry name" value="Pre_pil_HX9DG_C"/>
</dbReference>
<sequence>MPRPRGFTLIELLVVIAIIAILIALLLPAVQQAREAARRTQCRNNLMNIGLALQNYLLAHETLPPGTQNPSGPITLPGGAASEIELGMGGQAPIDLAANYHMGWITQILPYIEQQNAYRKIDFTKSVYAPENSTVRGYTIPTLLCPSDWGRGSGTIAVSNYRGVHHDVEAPIDVDQNGVLFLNSSVRYEDIPDGSSSTIFAAEAIINWNSSLGWMSGTRATLRNAGLTPNGDRILNPNSRAYGSQMEEDPDPKAVGSFSSQHVGGGHFGMCDGSVRFISENIQPTLFQHLANRRDGELAGDF</sequence>
<dbReference type="Pfam" id="PF07963">
    <property type="entry name" value="N_methyl"/>
    <property type="match status" value="1"/>
</dbReference>
<dbReference type="InterPro" id="IPR045584">
    <property type="entry name" value="Pilin-like"/>
</dbReference>
<dbReference type="EMBL" id="DSOK01000051">
    <property type="protein sequence ID" value="HEN14142.1"/>
    <property type="molecule type" value="Genomic_DNA"/>
</dbReference>
<dbReference type="NCBIfam" id="TIGR02532">
    <property type="entry name" value="IV_pilin_GFxxxE"/>
    <property type="match status" value="1"/>
</dbReference>
<protein>
    <submittedName>
        <fullName evidence="3">DUF1559 domain-containing protein</fullName>
    </submittedName>
</protein>
<evidence type="ECO:0000313" key="3">
    <source>
        <dbReference type="EMBL" id="HEN14142.1"/>
    </source>
</evidence>
<feature type="domain" description="DUF1559" evidence="2">
    <location>
        <begin position="31"/>
        <end position="284"/>
    </location>
</feature>
<dbReference type="PANTHER" id="PTHR30093:SF2">
    <property type="entry name" value="TYPE II SECRETION SYSTEM PROTEIN H"/>
    <property type="match status" value="1"/>
</dbReference>
<organism evidence="3">
    <name type="scientific">Schlesneria paludicola</name>
    <dbReference type="NCBI Taxonomy" id="360056"/>
    <lineage>
        <taxon>Bacteria</taxon>
        <taxon>Pseudomonadati</taxon>
        <taxon>Planctomycetota</taxon>
        <taxon>Planctomycetia</taxon>
        <taxon>Planctomycetales</taxon>
        <taxon>Planctomycetaceae</taxon>
        <taxon>Schlesneria</taxon>
    </lineage>
</organism>
<dbReference type="Gene3D" id="3.30.700.10">
    <property type="entry name" value="Glycoprotein, Type 4 Pilin"/>
    <property type="match status" value="1"/>
</dbReference>
<proteinExistence type="predicted"/>
<dbReference type="AlphaFoldDB" id="A0A7C2JXK0"/>
<evidence type="ECO:0000256" key="1">
    <source>
        <dbReference type="SAM" id="MobiDB-lite"/>
    </source>
</evidence>
<dbReference type="PANTHER" id="PTHR30093">
    <property type="entry name" value="GENERAL SECRETION PATHWAY PROTEIN G"/>
    <property type="match status" value="1"/>
</dbReference>
<accession>A0A7C2JXK0</accession>
<dbReference type="NCBIfam" id="TIGR04294">
    <property type="entry name" value="pre_pil_HX9DG"/>
    <property type="match status" value="1"/>
</dbReference>
<dbReference type="PROSITE" id="PS00409">
    <property type="entry name" value="PROKAR_NTER_METHYL"/>
    <property type="match status" value="1"/>
</dbReference>
<dbReference type="InterPro" id="IPR011453">
    <property type="entry name" value="DUF1559"/>
</dbReference>
<dbReference type="SUPFAM" id="SSF54523">
    <property type="entry name" value="Pili subunits"/>
    <property type="match status" value="1"/>
</dbReference>
<dbReference type="Pfam" id="PF07596">
    <property type="entry name" value="SBP_bac_10"/>
    <property type="match status" value="1"/>
</dbReference>
<feature type="region of interest" description="Disordered" evidence="1">
    <location>
        <begin position="228"/>
        <end position="252"/>
    </location>
</feature>
<evidence type="ECO:0000259" key="2">
    <source>
        <dbReference type="Pfam" id="PF07596"/>
    </source>
</evidence>
<name>A0A7C2JXK0_9PLAN</name>
<dbReference type="InterPro" id="IPR012902">
    <property type="entry name" value="N_methyl_site"/>
</dbReference>
<reference evidence="3" key="1">
    <citation type="journal article" date="2020" name="mSystems">
        <title>Genome- and Community-Level Interaction Insights into Carbon Utilization and Element Cycling Functions of Hydrothermarchaeota in Hydrothermal Sediment.</title>
        <authorList>
            <person name="Zhou Z."/>
            <person name="Liu Y."/>
            <person name="Xu W."/>
            <person name="Pan J."/>
            <person name="Luo Z.H."/>
            <person name="Li M."/>
        </authorList>
    </citation>
    <scope>NUCLEOTIDE SEQUENCE [LARGE SCALE GENOMIC DNA]</scope>
    <source>
        <strain evidence="3">SpSt-339</strain>
    </source>
</reference>
<comment type="caution">
    <text evidence="3">The sequence shown here is derived from an EMBL/GenBank/DDBJ whole genome shotgun (WGS) entry which is preliminary data.</text>
</comment>
<gene>
    <name evidence="3" type="ORF">ENQ76_01565</name>
</gene>